<keyword evidence="5" id="KW-0255">Endonuclease</keyword>
<comment type="similarity">
    <text evidence="1">Belongs to the type-I restriction system S methylase family.</text>
</comment>
<keyword evidence="2" id="KW-0680">Restriction system</keyword>
<keyword evidence="5" id="KW-0378">Hydrolase</keyword>
<accession>A0A4V2DW43</accession>
<dbReference type="Proteomes" id="UP000293854">
    <property type="component" value="Unassembled WGS sequence"/>
</dbReference>
<dbReference type="Pfam" id="PF01420">
    <property type="entry name" value="Methylase_S"/>
    <property type="match status" value="1"/>
</dbReference>
<dbReference type="EMBL" id="RQTE01000490">
    <property type="protein sequence ID" value="RZH99591.1"/>
    <property type="molecule type" value="Genomic_DNA"/>
</dbReference>
<dbReference type="RefSeq" id="WP_207214687.1">
    <property type="nucleotide sequence ID" value="NZ_RQTE01000490.1"/>
</dbReference>
<dbReference type="InterPro" id="IPR000055">
    <property type="entry name" value="Restrct_endonuc_typeI_TRD"/>
</dbReference>
<name>A0A4V2DW43_9STAP</name>
<keyword evidence="3" id="KW-0238">DNA-binding</keyword>
<dbReference type="AlphaFoldDB" id="A0A4V2DW43"/>
<evidence type="ECO:0000256" key="1">
    <source>
        <dbReference type="ARBA" id="ARBA00010923"/>
    </source>
</evidence>
<dbReference type="InterPro" id="IPR044946">
    <property type="entry name" value="Restrct_endonuc_typeI_TRD_sf"/>
</dbReference>
<dbReference type="GO" id="GO:0009307">
    <property type="term" value="P:DNA restriction-modification system"/>
    <property type="evidence" value="ECO:0007669"/>
    <property type="project" value="UniProtKB-KW"/>
</dbReference>
<sequence>LIMSFKLTLGKLAIVKKPIYEYMYYYLTSINIKTFGAQAVKGITLNNDSINSITVKLPIIDEQIKISKFLTDFENLTEKQSIKVKLLKNYKNGLLRKMFV</sequence>
<feature type="non-terminal residue" evidence="5">
    <location>
        <position position="1"/>
    </location>
</feature>
<gene>
    <name evidence="5" type="ORF">EIG99_13700</name>
</gene>
<organism evidence="5 6">
    <name type="scientific">Staphylococcus condimenti</name>
    <dbReference type="NCBI Taxonomy" id="70255"/>
    <lineage>
        <taxon>Bacteria</taxon>
        <taxon>Bacillati</taxon>
        <taxon>Bacillota</taxon>
        <taxon>Bacilli</taxon>
        <taxon>Bacillales</taxon>
        <taxon>Staphylococcaceae</taxon>
        <taxon>Staphylococcus</taxon>
    </lineage>
</organism>
<dbReference type="GO" id="GO:0003677">
    <property type="term" value="F:DNA binding"/>
    <property type="evidence" value="ECO:0007669"/>
    <property type="project" value="UniProtKB-KW"/>
</dbReference>
<evidence type="ECO:0000256" key="3">
    <source>
        <dbReference type="ARBA" id="ARBA00023125"/>
    </source>
</evidence>
<dbReference type="GO" id="GO:0004519">
    <property type="term" value="F:endonuclease activity"/>
    <property type="evidence" value="ECO:0007669"/>
    <property type="project" value="UniProtKB-KW"/>
</dbReference>
<feature type="domain" description="Type I restriction modification DNA specificity" evidence="4">
    <location>
        <begin position="17"/>
        <end position="84"/>
    </location>
</feature>
<evidence type="ECO:0000259" key="4">
    <source>
        <dbReference type="Pfam" id="PF01420"/>
    </source>
</evidence>
<protein>
    <submittedName>
        <fullName evidence="5">Restriction endonuclease subunit S</fullName>
    </submittedName>
</protein>
<reference evidence="5 6" key="1">
    <citation type="submission" date="2018-11" db="EMBL/GenBank/DDBJ databases">
        <title>Genomic profiling of Staphylococcus species from a Poultry farm system in KwaZulu-Natal, South Africa.</title>
        <authorList>
            <person name="Amoako D.G."/>
            <person name="Somboro A.M."/>
            <person name="Abia A.L.K."/>
            <person name="Bester L.A."/>
            <person name="Essack S.Y."/>
        </authorList>
    </citation>
    <scope>NUCLEOTIDE SEQUENCE [LARGE SCALE GENOMIC DNA]</scope>
    <source>
        <strain evidence="5 6">SA11</strain>
    </source>
</reference>
<comment type="caution">
    <text evidence="5">The sequence shown here is derived from an EMBL/GenBank/DDBJ whole genome shotgun (WGS) entry which is preliminary data.</text>
</comment>
<proteinExistence type="inferred from homology"/>
<evidence type="ECO:0000313" key="6">
    <source>
        <dbReference type="Proteomes" id="UP000293854"/>
    </source>
</evidence>
<dbReference type="Gene3D" id="3.90.220.20">
    <property type="entry name" value="DNA methylase specificity domains"/>
    <property type="match status" value="1"/>
</dbReference>
<dbReference type="SUPFAM" id="SSF116734">
    <property type="entry name" value="DNA methylase specificity domain"/>
    <property type="match status" value="1"/>
</dbReference>
<evidence type="ECO:0000313" key="5">
    <source>
        <dbReference type="EMBL" id="RZH99591.1"/>
    </source>
</evidence>
<evidence type="ECO:0000256" key="2">
    <source>
        <dbReference type="ARBA" id="ARBA00022747"/>
    </source>
</evidence>
<keyword evidence="5" id="KW-0540">Nuclease</keyword>
<dbReference type="Gene3D" id="1.10.287.1120">
    <property type="entry name" value="Bipartite methylase S protein"/>
    <property type="match status" value="1"/>
</dbReference>